<sequence length="200" mass="23373">MLDNNKKHLNDLKLKFESYAPISQETWKEIEYKVVLLSAKKGEILLENGQIAKDIYFVCKGVLRTFITDQEGTIYNKNLFLEGDFAGSKVSLLQQTPSEFAIEALEDTILFSINYKKYRELIAQYSDFKNFYIAYLEKNWIIEKEQREIALVMKNATQRYLELLAQHPDISDRIPLHHIASHLGITPTQLSRIRKNLEKE</sequence>
<dbReference type="CDD" id="cd00038">
    <property type="entry name" value="CAP_ED"/>
    <property type="match status" value="1"/>
</dbReference>
<dbReference type="Proteomes" id="UP000198345">
    <property type="component" value="Unassembled WGS sequence"/>
</dbReference>
<dbReference type="SUPFAM" id="SSF51206">
    <property type="entry name" value="cAMP-binding domain-like"/>
    <property type="match status" value="1"/>
</dbReference>
<proteinExistence type="predicted"/>
<evidence type="ECO:0000313" key="2">
    <source>
        <dbReference type="EMBL" id="OXA88912.1"/>
    </source>
</evidence>
<keyword evidence="3" id="KW-1185">Reference proteome</keyword>
<dbReference type="Gene3D" id="2.60.120.10">
    <property type="entry name" value="Jelly Rolls"/>
    <property type="match status" value="1"/>
</dbReference>
<protein>
    <submittedName>
        <fullName evidence="2">Cyclic nucleotide-binding protein</fullName>
    </submittedName>
</protein>
<dbReference type="OrthoDB" id="663011at2"/>
<dbReference type="AlphaFoldDB" id="A0A226H3Y3"/>
<organism evidence="2 3">
    <name type="scientific">Flavobacterium hercynium</name>
    <dbReference type="NCBI Taxonomy" id="387094"/>
    <lineage>
        <taxon>Bacteria</taxon>
        <taxon>Pseudomonadati</taxon>
        <taxon>Bacteroidota</taxon>
        <taxon>Flavobacteriia</taxon>
        <taxon>Flavobacteriales</taxon>
        <taxon>Flavobacteriaceae</taxon>
        <taxon>Flavobacterium</taxon>
    </lineage>
</organism>
<evidence type="ECO:0000313" key="3">
    <source>
        <dbReference type="Proteomes" id="UP000198345"/>
    </source>
</evidence>
<dbReference type="Pfam" id="PF00027">
    <property type="entry name" value="cNMP_binding"/>
    <property type="match status" value="1"/>
</dbReference>
<dbReference type="RefSeq" id="WP_089050528.1">
    <property type="nucleotide sequence ID" value="NZ_FXTV01000011.1"/>
</dbReference>
<dbReference type="InterPro" id="IPR014710">
    <property type="entry name" value="RmlC-like_jellyroll"/>
</dbReference>
<dbReference type="PROSITE" id="PS50042">
    <property type="entry name" value="CNMP_BINDING_3"/>
    <property type="match status" value="1"/>
</dbReference>
<dbReference type="EMBL" id="MUGW01000029">
    <property type="protein sequence ID" value="OXA88912.1"/>
    <property type="molecule type" value="Genomic_DNA"/>
</dbReference>
<gene>
    <name evidence="2" type="ORF">B0A66_14290</name>
</gene>
<name>A0A226H3Y3_9FLAO</name>
<dbReference type="SMART" id="SM00100">
    <property type="entry name" value="cNMP"/>
    <property type="match status" value="1"/>
</dbReference>
<comment type="caution">
    <text evidence="2">The sequence shown here is derived from an EMBL/GenBank/DDBJ whole genome shotgun (WGS) entry which is preliminary data.</text>
</comment>
<reference evidence="2 3" key="1">
    <citation type="submission" date="2016-11" db="EMBL/GenBank/DDBJ databases">
        <title>Whole genomes of Flavobacteriaceae.</title>
        <authorList>
            <person name="Stine C."/>
            <person name="Li C."/>
            <person name="Tadesse D."/>
        </authorList>
    </citation>
    <scope>NUCLEOTIDE SEQUENCE [LARGE SCALE GENOMIC DNA]</scope>
    <source>
        <strain evidence="2 3">DSM 18292</strain>
    </source>
</reference>
<evidence type="ECO:0000259" key="1">
    <source>
        <dbReference type="PROSITE" id="PS50042"/>
    </source>
</evidence>
<feature type="domain" description="Cyclic nucleotide-binding" evidence="1">
    <location>
        <begin position="32"/>
        <end position="139"/>
    </location>
</feature>
<accession>A0A226H3Y3</accession>
<dbReference type="InterPro" id="IPR000595">
    <property type="entry name" value="cNMP-bd_dom"/>
</dbReference>
<dbReference type="InterPro" id="IPR018490">
    <property type="entry name" value="cNMP-bd_dom_sf"/>
</dbReference>